<name>A0A1Y5RME0_9RHOB</name>
<organism evidence="3 4">
    <name type="scientific">Pseudooctadecabacter jejudonensis</name>
    <dbReference type="NCBI Taxonomy" id="1391910"/>
    <lineage>
        <taxon>Bacteria</taxon>
        <taxon>Pseudomonadati</taxon>
        <taxon>Pseudomonadota</taxon>
        <taxon>Alphaproteobacteria</taxon>
        <taxon>Rhodobacterales</taxon>
        <taxon>Paracoccaceae</taxon>
        <taxon>Pseudooctadecabacter</taxon>
    </lineage>
</organism>
<dbReference type="OrthoDB" id="7638398at2"/>
<feature type="transmembrane region" description="Helical" evidence="1">
    <location>
        <begin position="32"/>
        <end position="49"/>
    </location>
</feature>
<evidence type="ECO:0000256" key="1">
    <source>
        <dbReference type="SAM" id="Phobius"/>
    </source>
</evidence>
<dbReference type="InterPro" id="IPR014710">
    <property type="entry name" value="RmlC-like_jellyroll"/>
</dbReference>
<dbReference type="EMBL" id="FWFT01000001">
    <property type="protein sequence ID" value="SLN20806.1"/>
    <property type="molecule type" value="Genomic_DNA"/>
</dbReference>
<dbReference type="InterPro" id="IPR000595">
    <property type="entry name" value="cNMP-bd_dom"/>
</dbReference>
<feature type="transmembrane region" description="Helical" evidence="1">
    <location>
        <begin position="6"/>
        <end position="25"/>
    </location>
</feature>
<evidence type="ECO:0000313" key="3">
    <source>
        <dbReference type="EMBL" id="SLN20806.1"/>
    </source>
</evidence>
<keyword evidence="1" id="KW-0812">Transmembrane</keyword>
<evidence type="ECO:0000259" key="2">
    <source>
        <dbReference type="PROSITE" id="PS50042"/>
    </source>
</evidence>
<evidence type="ECO:0000313" key="4">
    <source>
        <dbReference type="Proteomes" id="UP000193623"/>
    </source>
</evidence>
<protein>
    <submittedName>
        <fullName evidence="3">Cyclic nucleotide-binding domain protein</fullName>
    </submittedName>
</protein>
<feature type="transmembrane region" description="Helical" evidence="1">
    <location>
        <begin position="55"/>
        <end position="76"/>
    </location>
</feature>
<feature type="domain" description="Cyclic nucleotide-binding" evidence="2">
    <location>
        <begin position="93"/>
        <end position="182"/>
    </location>
</feature>
<dbReference type="Proteomes" id="UP000193623">
    <property type="component" value="Unassembled WGS sequence"/>
</dbReference>
<dbReference type="PROSITE" id="PS50042">
    <property type="entry name" value="CNMP_BINDING_3"/>
    <property type="match status" value="1"/>
</dbReference>
<gene>
    <name evidence="3" type="ORF">PSJ8397_00789</name>
</gene>
<sequence>MTEIFTPAVLITCAGATFGLGYLIINQMALRLMMLIGSGFYLAYYATAADLPLWGAIYTTAAMMVANVIGITALVARRFRLSLPRAHVDIYPHFDVLTPGDFRLVMKHAERLTLTEDTLITEEGAAVSHVYYVVSGTVTVTKRGLTFPLPDGLFVGEVAYLLGRPSVASTHLRAGAEVIRWDLGHLAQTARRNPRFKLAIDAMLSRDLASKVAEAVAQQSAPFAGR</sequence>
<dbReference type="InterPro" id="IPR018490">
    <property type="entry name" value="cNMP-bd_dom_sf"/>
</dbReference>
<dbReference type="Gene3D" id="2.60.120.10">
    <property type="entry name" value="Jelly Rolls"/>
    <property type="match status" value="1"/>
</dbReference>
<dbReference type="RefSeq" id="WP_085863207.1">
    <property type="nucleotide sequence ID" value="NZ_FWFT01000001.1"/>
</dbReference>
<keyword evidence="4" id="KW-1185">Reference proteome</keyword>
<accession>A0A1Y5RME0</accession>
<dbReference type="SUPFAM" id="SSF51206">
    <property type="entry name" value="cAMP-binding domain-like"/>
    <property type="match status" value="1"/>
</dbReference>
<keyword evidence="1" id="KW-1133">Transmembrane helix</keyword>
<reference evidence="3 4" key="1">
    <citation type="submission" date="2017-03" db="EMBL/GenBank/DDBJ databases">
        <authorList>
            <person name="Afonso C.L."/>
            <person name="Miller P.J."/>
            <person name="Scott M.A."/>
            <person name="Spackman E."/>
            <person name="Goraichik I."/>
            <person name="Dimitrov K.M."/>
            <person name="Suarez D.L."/>
            <person name="Swayne D.E."/>
        </authorList>
    </citation>
    <scope>NUCLEOTIDE SEQUENCE [LARGE SCALE GENOMIC DNA]</scope>
    <source>
        <strain evidence="3 4">CECT 8397</strain>
    </source>
</reference>
<dbReference type="SMART" id="SM00100">
    <property type="entry name" value="cNMP"/>
    <property type="match status" value="1"/>
</dbReference>
<dbReference type="AlphaFoldDB" id="A0A1Y5RME0"/>
<keyword evidence="1" id="KW-0472">Membrane</keyword>
<proteinExistence type="predicted"/>
<dbReference type="CDD" id="cd00038">
    <property type="entry name" value="CAP_ED"/>
    <property type="match status" value="1"/>
</dbReference>